<dbReference type="InterPro" id="IPR019734">
    <property type="entry name" value="TPR_rpt"/>
</dbReference>
<accession>A0ABU1N3N6</accession>
<feature type="region of interest" description="Disordered" evidence="1">
    <location>
        <begin position="26"/>
        <end position="45"/>
    </location>
</feature>
<reference evidence="3 4" key="1">
    <citation type="submission" date="2023-07" db="EMBL/GenBank/DDBJ databases">
        <title>Sorghum-associated microbial communities from plants grown in Nebraska, USA.</title>
        <authorList>
            <person name="Schachtman D."/>
        </authorList>
    </citation>
    <scope>NUCLEOTIDE SEQUENCE [LARGE SCALE GENOMIC DNA]</scope>
    <source>
        <strain evidence="3 4">DS2154</strain>
    </source>
</reference>
<feature type="signal peptide" evidence="2">
    <location>
        <begin position="1"/>
        <end position="22"/>
    </location>
</feature>
<evidence type="ECO:0000256" key="2">
    <source>
        <dbReference type="SAM" id="SignalP"/>
    </source>
</evidence>
<organism evidence="3 4">
    <name type="scientific">Caulobacter rhizosphaerae</name>
    <dbReference type="NCBI Taxonomy" id="2010972"/>
    <lineage>
        <taxon>Bacteria</taxon>
        <taxon>Pseudomonadati</taxon>
        <taxon>Pseudomonadota</taxon>
        <taxon>Alphaproteobacteria</taxon>
        <taxon>Caulobacterales</taxon>
        <taxon>Caulobacteraceae</taxon>
        <taxon>Caulobacter</taxon>
    </lineage>
</organism>
<dbReference type="InterPro" id="IPR011990">
    <property type="entry name" value="TPR-like_helical_dom_sf"/>
</dbReference>
<dbReference type="Gene3D" id="1.25.40.10">
    <property type="entry name" value="Tetratricopeptide repeat domain"/>
    <property type="match status" value="1"/>
</dbReference>
<keyword evidence="4" id="KW-1185">Reference proteome</keyword>
<keyword evidence="2" id="KW-0732">Signal</keyword>
<feature type="chain" id="PRO_5046510464" evidence="2">
    <location>
        <begin position="23"/>
        <end position="322"/>
    </location>
</feature>
<dbReference type="PANTHER" id="PTHR12558:SF13">
    <property type="entry name" value="CELL DIVISION CYCLE PROTEIN 27 HOMOLOG"/>
    <property type="match status" value="1"/>
</dbReference>
<dbReference type="Proteomes" id="UP001262754">
    <property type="component" value="Unassembled WGS sequence"/>
</dbReference>
<dbReference type="RefSeq" id="WP_163228608.1">
    <property type="nucleotide sequence ID" value="NZ_BMLD01000009.1"/>
</dbReference>
<comment type="caution">
    <text evidence="3">The sequence shown here is derived from an EMBL/GenBank/DDBJ whole genome shotgun (WGS) entry which is preliminary data.</text>
</comment>
<proteinExistence type="predicted"/>
<evidence type="ECO:0000313" key="4">
    <source>
        <dbReference type="Proteomes" id="UP001262754"/>
    </source>
</evidence>
<dbReference type="SMART" id="SM00028">
    <property type="entry name" value="TPR"/>
    <property type="match status" value="4"/>
</dbReference>
<dbReference type="PANTHER" id="PTHR12558">
    <property type="entry name" value="CELL DIVISION CYCLE 16,23,27"/>
    <property type="match status" value="1"/>
</dbReference>
<dbReference type="EMBL" id="JAVDRL010000011">
    <property type="protein sequence ID" value="MDR6533054.1"/>
    <property type="molecule type" value="Genomic_DNA"/>
</dbReference>
<protein>
    <submittedName>
        <fullName evidence="3">Flp pilus assembly protein TadD</fullName>
    </submittedName>
</protein>
<dbReference type="Pfam" id="PF14559">
    <property type="entry name" value="TPR_19"/>
    <property type="match status" value="1"/>
</dbReference>
<dbReference type="Pfam" id="PF13432">
    <property type="entry name" value="TPR_16"/>
    <property type="match status" value="1"/>
</dbReference>
<sequence length="322" mass="32919">MAKILFPAAACVLLLAATPVAAAGGWGRAKPAAPPSALPASAPAADPATREATALAIETALAEDRLVDASSLLGQALTANGGDPRLLTLLGETCLARGDAQAALATFARVPVGDPSAPRARQGEGLALSALGRSDAALQALHAAVAGDPRLWRAWNGLGREYDRRHDWPAAEDAYAHALDASGRDALALNNRGYSRLLQGRLPEASTDLVAALEKKPDLAAARNNLRLVLALRGDYARASSRGAGGDDPAALLNNAGFAALLRGDYDTAVALLDQAGKARSVYYARAGENRRLALSLKAQDQRLDGAAAGAPAASGQVGHGN</sequence>
<evidence type="ECO:0000256" key="1">
    <source>
        <dbReference type="SAM" id="MobiDB-lite"/>
    </source>
</evidence>
<gene>
    <name evidence="3" type="ORF">J2800_003815</name>
</gene>
<dbReference type="SUPFAM" id="SSF48452">
    <property type="entry name" value="TPR-like"/>
    <property type="match status" value="1"/>
</dbReference>
<evidence type="ECO:0000313" key="3">
    <source>
        <dbReference type="EMBL" id="MDR6533054.1"/>
    </source>
</evidence>
<name>A0ABU1N3N6_9CAUL</name>